<dbReference type="Gene3D" id="3.10.560.10">
    <property type="entry name" value="Outer membrane lipoprotein wza domain like"/>
    <property type="match status" value="2"/>
</dbReference>
<evidence type="ECO:0000259" key="3">
    <source>
        <dbReference type="Pfam" id="PF02563"/>
    </source>
</evidence>
<sequence>MQMRNWRAWMVQPGLLALWSASALVGSASAMTLSAYDRVSVTVVNGEEFSSAGDQGFVVSADGNIFVPQLGRIPAAGREEAELQQELAQRLREYIRVPDVHVRLLSMSSVAVDVSGAVYRPGLVTLQPPASVATKLEVGAVRTVYNAIKEAGGVRPDANLAQIELERNGQRTRLPLGQDVPVISGDRIVVASLGPGQYEMANLPSQLAPEQITVYVSGQDLPSNAVGPVKVRPGTTLAGALTAAGGSGESFLRGGRQVTLIRTDPTNSQRTAQNFPVAQVMDGTNDPKLLQDDSIVVNAGSPANAEGFLSLIQPLLMPFVWLFR</sequence>
<protein>
    <submittedName>
        <fullName evidence="4">Polysaccharide export protein</fullName>
    </submittedName>
</protein>
<proteinExistence type="predicted"/>
<dbReference type="EMBL" id="CP063845">
    <property type="protein sequence ID" value="UFP95432.1"/>
    <property type="molecule type" value="Genomic_DNA"/>
</dbReference>
<dbReference type="PANTHER" id="PTHR33619:SF3">
    <property type="entry name" value="POLYSACCHARIDE EXPORT PROTEIN GFCE-RELATED"/>
    <property type="match status" value="1"/>
</dbReference>
<dbReference type="Gene3D" id="3.30.1950.10">
    <property type="entry name" value="wza like domain"/>
    <property type="match status" value="1"/>
</dbReference>
<dbReference type="InterPro" id="IPR003715">
    <property type="entry name" value="Poly_export_N"/>
</dbReference>
<name>A0ABY3PP12_9CYAN</name>
<keyword evidence="5" id="KW-1185">Reference proteome</keyword>
<dbReference type="InterPro" id="IPR049712">
    <property type="entry name" value="Poly_export"/>
</dbReference>
<feature type="chain" id="PRO_5045621387" evidence="2">
    <location>
        <begin position="31"/>
        <end position="324"/>
    </location>
</feature>
<keyword evidence="1 2" id="KW-0732">Signal</keyword>
<dbReference type="PANTHER" id="PTHR33619">
    <property type="entry name" value="POLYSACCHARIDE EXPORT PROTEIN GFCE-RELATED"/>
    <property type="match status" value="1"/>
</dbReference>
<feature type="domain" description="Polysaccharide export protein N-terminal" evidence="3">
    <location>
        <begin position="28"/>
        <end position="104"/>
    </location>
</feature>
<feature type="signal peptide" evidence="2">
    <location>
        <begin position="1"/>
        <end position="30"/>
    </location>
</feature>
<evidence type="ECO:0000313" key="5">
    <source>
        <dbReference type="Proteomes" id="UP001054846"/>
    </source>
</evidence>
<evidence type="ECO:0000256" key="2">
    <source>
        <dbReference type="SAM" id="SignalP"/>
    </source>
</evidence>
<dbReference type="Proteomes" id="UP001054846">
    <property type="component" value="Chromosome"/>
</dbReference>
<organism evidence="4 5">
    <name type="scientific">Gloeobacter morelensis MG652769</name>
    <dbReference type="NCBI Taxonomy" id="2781736"/>
    <lineage>
        <taxon>Bacteria</taxon>
        <taxon>Bacillati</taxon>
        <taxon>Cyanobacteriota</taxon>
        <taxon>Cyanophyceae</taxon>
        <taxon>Gloeobacterales</taxon>
        <taxon>Gloeobacteraceae</taxon>
        <taxon>Gloeobacter</taxon>
        <taxon>Gloeobacter morelensis</taxon>
    </lineage>
</organism>
<accession>A0ABY3PP12</accession>
<dbReference type="RefSeq" id="WP_230842659.1">
    <property type="nucleotide sequence ID" value="NZ_CP063845.1"/>
</dbReference>
<gene>
    <name evidence="4" type="ORF">ISF26_04060</name>
</gene>
<evidence type="ECO:0000256" key="1">
    <source>
        <dbReference type="ARBA" id="ARBA00022729"/>
    </source>
</evidence>
<reference evidence="4 5" key="1">
    <citation type="journal article" date="2021" name="Genome Biol. Evol.">
        <title>Complete Genome Sequencing of a Novel Gloeobacter Species from a Waterfall Cave in Mexico.</title>
        <authorList>
            <person name="Saw J.H."/>
            <person name="Cardona T."/>
            <person name="Montejano G."/>
        </authorList>
    </citation>
    <scope>NUCLEOTIDE SEQUENCE [LARGE SCALE GENOMIC DNA]</scope>
    <source>
        <strain evidence="4">MG652769</strain>
    </source>
</reference>
<dbReference type="Pfam" id="PF02563">
    <property type="entry name" value="Poly_export"/>
    <property type="match status" value="1"/>
</dbReference>
<evidence type="ECO:0000313" key="4">
    <source>
        <dbReference type="EMBL" id="UFP95432.1"/>
    </source>
</evidence>